<dbReference type="InterPro" id="IPR000297">
    <property type="entry name" value="PPIase_PpiC"/>
</dbReference>
<dbReference type="SUPFAM" id="SSF54534">
    <property type="entry name" value="FKBP-like"/>
    <property type="match status" value="3"/>
</dbReference>
<gene>
    <name evidence="2" type="ORF">GM51_17450</name>
</gene>
<feature type="domain" description="PpiC" evidence="1">
    <location>
        <begin position="390"/>
        <end position="474"/>
    </location>
</feature>
<organism evidence="2">
    <name type="scientific">freshwater metagenome</name>
    <dbReference type="NCBI Taxonomy" id="449393"/>
    <lineage>
        <taxon>unclassified sequences</taxon>
        <taxon>metagenomes</taxon>
        <taxon>ecological metagenomes</taxon>
    </lineage>
</organism>
<feature type="domain" description="PpiC" evidence="1">
    <location>
        <begin position="98"/>
        <end position="213"/>
    </location>
</feature>
<feature type="domain" description="PpiC" evidence="1">
    <location>
        <begin position="280"/>
        <end position="391"/>
    </location>
</feature>
<dbReference type="InterPro" id="IPR050245">
    <property type="entry name" value="PrsA_foldase"/>
</dbReference>
<dbReference type="Pfam" id="PF00639">
    <property type="entry name" value="Rotamase"/>
    <property type="match status" value="1"/>
</dbReference>
<dbReference type="GO" id="GO:0003755">
    <property type="term" value="F:peptidyl-prolyl cis-trans isomerase activity"/>
    <property type="evidence" value="ECO:0007669"/>
    <property type="project" value="InterPro"/>
</dbReference>
<dbReference type="EMBL" id="JNSL01000151">
    <property type="protein sequence ID" value="KGA14347.1"/>
    <property type="molecule type" value="Genomic_DNA"/>
</dbReference>
<reference evidence="2" key="1">
    <citation type="submission" date="2014-06" db="EMBL/GenBank/DDBJ databases">
        <title>Key roles for freshwater Actinobacteria revealed by deep metagenomic sequencing.</title>
        <authorList>
            <person name="Ghai R."/>
            <person name="Mizuno C.M."/>
            <person name="Picazo A."/>
            <person name="Camacho A."/>
            <person name="Rodriguez-Valera F."/>
        </authorList>
    </citation>
    <scope>NUCLEOTIDE SEQUENCE</scope>
</reference>
<dbReference type="InterPro" id="IPR046357">
    <property type="entry name" value="PPIase_dom_sf"/>
</dbReference>
<sequence length="522" mass="55657">MNGASINKAEAKARAEVTAFKIALQGSRIRARVAAGTMTNSAGDTALQALNTQAEAISNEVTTDMVDTLLIRDLAAANGVTADPAVFATEWAKETTLPELRLFRRISIDAANDPKTKKPTAATRAVAKAKAEAILAEIKAGGDFATIAKRDSDDSFAEVGGLVGWTAKDEDPTDDLGYEAAWALVPSADGSTQPMTAVIARSEDQFVIFRLEKYQASKLDPDFEKQISDAGIDRGLYERMTEELALQIALSDKITAQLLAGPVEQREVSYVAATVPEKDVEQVQVSHILFSPKDDPNNAGDLELTDPAWAAAEKEAKDLIVRLKNGSSFETEAKNSDDKTSGADGGLLAWAPKGTYVPEFDTAIWADGVKRDDILGPIKTEFGYHVIQFDARRPSLKDRLDELATSLAAAGADFEEAATTATNTIEELTFASPGYVPKYTVNPELGAVVWGLKAGGTSAVVESSNTYLIVHVDGIETRELTAEQVKGIKGSGFSIWLDLYRSAARVAIDGAVVQEAGASPTP</sequence>
<dbReference type="PANTHER" id="PTHR47245">
    <property type="entry name" value="PEPTIDYLPROLYL ISOMERASE"/>
    <property type="match status" value="1"/>
</dbReference>
<name>A0A094PT96_9ZZZZ</name>
<dbReference type="PROSITE" id="PS50198">
    <property type="entry name" value="PPIC_PPIASE_2"/>
    <property type="match status" value="3"/>
</dbReference>
<dbReference type="PANTHER" id="PTHR47245:SF2">
    <property type="entry name" value="PEPTIDYL-PROLYL CIS-TRANS ISOMERASE HP_0175-RELATED"/>
    <property type="match status" value="1"/>
</dbReference>
<evidence type="ECO:0000259" key="1">
    <source>
        <dbReference type="PROSITE" id="PS50198"/>
    </source>
</evidence>
<proteinExistence type="predicted"/>
<dbReference type="AlphaFoldDB" id="A0A094PT96"/>
<protein>
    <recommendedName>
        <fullName evidence="1">PpiC domain-containing protein</fullName>
    </recommendedName>
</protein>
<dbReference type="Gene3D" id="3.10.50.40">
    <property type="match status" value="3"/>
</dbReference>
<evidence type="ECO:0000313" key="2">
    <source>
        <dbReference type="EMBL" id="KGA14347.1"/>
    </source>
</evidence>
<dbReference type="Pfam" id="PF13616">
    <property type="entry name" value="Rotamase_3"/>
    <property type="match status" value="2"/>
</dbReference>
<comment type="caution">
    <text evidence="2">The sequence shown here is derived from an EMBL/GenBank/DDBJ whole genome shotgun (WGS) entry which is preliminary data.</text>
</comment>
<accession>A0A094PT96</accession>